<name>A0A645HIB4_9ZZZZ</name>
<accession>A0A645HIB4</accession>
<dbReference type="AlphaFoldDB" id="A0A645HIB4"/>
<feature type="compositionally biased region" description="Basic and acidic residues" evidence="1">
    <location>
        <begin position="74"/>
        <end position="92"/>
    </location>
</feature>
<comment type="caution">
    <text evidence="2">The sequence shown here is derived from an EMBL/GenBank/DDBJ whole genome shotgun (WGS) entry which is preliminary data.</text>
</comment>
<proteinExistence type="predicted"/>
<evidence type="ECO:0000313" key="2">
    <source>
        <dbReference type="EMBL" id="MPN38142.1"/>
    </source>
</evidence>
<feature type="compositionally biased region" description="Basic and acidic residues" evidence="1">
    <location>
        <begin position="31"/>
        <end position="44"/>
    </location>
</feature>
<feature type="compositionally biased region" description="Basic residues" evidence="1">
    <location>
        <begin position="105"/>
        <end position="114"/>
    </location>
</feature>
<organism evidence="2">
    <name type="scientific">bioreactor metagenome</name>
    <dbReference type="NCBI Taxonomy" id="1076179"/>
    <lineage>
        <taxon>unclassified sequences</taxon>
        <taxon>metagenomes</taxon>
        <taxon>ecological metagenomes</taxon>
    </lineage>
</organism>
<feature type="region of interest" description="Disordered" evidence="1">
    <location>
        <begin position="1"/>
        <end position="126"/>
    </location>
</feature>
<reference evidence="2" key="1">
    <citation type="submission" date="2019-08" db="EMBL/GenBank/DDBJ databases">
        <authorList>
            <person name="Kucharzyk K."/>
            <person name="Murdoch R.W."/>
            <person name="Higgins S."/>
            <person name="Loffler F."/>
        </authorList>
    </citation>
    <scope>NUCLEOTIDE SEQUENCE</scope>
</reference>
<dbReference type="EMBL" id="VSSQ01093204">
    <property type="protein sequence ID" value="MPN38142.1"/>
    <property type="molecule type" value="Genomic_DNA"/>
</dbReference>
<sequence>MPPQKFPDDHNQHRRNFNQQRRIGRTGVLLPEKKHPAHQEEQKKCRQQHLMPLYPARQPQKAFSQPAAQRHRRQSADRKPAEDQRQGIDHRRLTQQIAAGNKGRAPQKARRHSQQHSGSVRPRGMS</sequence>
<feature type="compositionally biased region" description="Basic and acidic residues" evidence="1">
    <location>
        <begin position="1"/>
        <end position="11"/>
    </location>
</feature>
<evidence type="ECO:0000256" key="1">
    <source>
        <dbReference type="SAM" id="MobiDB-lite"/>
    </source>
</evidence>
<protein>
    <submittedName>
        <fullName evidence="2">Uncharacterized protein</fullName>
    </submittedName>
</protein>
<gene>
    <name evidence="2" type="ORF">SDC9_185666</name>
</gene>